<comment type="catalytic activity">
    <reaction evidence="12">
        <text>4-methyl-5-(2-phosphooxyethyl)-thiazole + 4-amino-2-methyl-5-(diphosphooxymethyl)pyrimidine + H(+) = thiamine phosphate + diphosphate</text>
        <dbReference type="Rhea" id="RHEA:22328"/>
        <dbReference type="ChEBI" id="CHEBI:15378"/>
        <dbReference type="ChEBI" id="CHEBI:33019"/>
        <dbReference type="ChEBI" id="CHEBI:37575"/>
        <dbReference type="ChEBI" id="CHEBI:57841"/>
        <dbReference type="ChEBI" id="CHEBI:58296"/>
        <dbReference type="EC" id="2.5.1.3"/>
    </reaction>
</comment>
<comment type="pathway">
    <text evidence="4">Cofactor biosynthesis; thiamine diphosphate biosynthesis; thiamine phosphate from 4-amino-2-methyl-5-diphosphomethylpyrimidine and 4-methyl-5-(2-phosphoethyl)-thiazole: step 1/1.</text>
</comment>
<evidence type="ECO:0000256" key="14">
    <source>
        <dbReference type="ARBA" id="ARBA00047883"/>
    </source>
</evidence>
<evidence type="ECO:0000256" key="12">
    <source>
        <dbReference type="ARBA" id="ARBA00047334"/>
    </source>
</evidence>
<dbReference type="GO" id="GO:0004789">
    <property type="term" value="F:thiamine-phosphate diphosphorylase activity"/>
    <property type="evidence" value="ECO:0007669"/>
    <property type="project" value="UniProtKB-EC"/>
</dbReference>
<evidence type="ECO:0000313" key="17">
    <source>
        <dbReference type="Proteomes" id="UP000245942"/>
    </source>
</evidence>
<sequence>MTSTFSTHPRRLPPRAASIDYSLYLVTGRELLPPGVDYYEHLDQTLRGGKVTVVQIREKHVDNGEFLDIAQRSLAICDKYSVPMLINDNLSVALCLPDRVGLHIGQEDIPVAEARNLLGDDRLLGLSVHTAEQARQALSNGHADYAGVGPVYGTQSKVGITSDKVLGPKGAAAVVAALSDPSSSRRIPCVLIGGINAATCARSLTGAASYANQPDGVAVISGIVSRRDPEVAAEELSTIVGDFKSRVESAGRAPSSTRWQDESLPLLAADLLAYHRSAPLGPPLIQTITSHVSSTMSANIALAFFSSPIMSHQEVEAADLGRVTGAVVLNIGTISEESRRGMTAVGREANRGGKPVVLDPVGVGASAFRKSCVEQILSETQVTLIKGNAAELGAIAGITEVTSRGVDSGAGTLSDPVSLVRTLARREKCLILLTGKTDYLSDGDAVFLCETGHERASQITGTGCALGVMLAAGMASACIQAKQSAQEGSTGVAHNETASLTTLLVKASHRALLLGALTGLLTMNIAAELAAERHDVRGPGSFIPALIDEIANLDADTLRKRAKVRLA</sequence>
<evidence type="ECO:0000256" key="6">
    <source>
        <dbReference type="ARBA" id="ARBA00022723"/>
    </source>
</evidence>
<gene>
    <name evidence="16" type="ORF">BCV69DRAFT_297836</name>
</gene>
<dbReference type="InterPro" id="IPR000417">
    <property type="entry name" value="Hyethyz_kinase"/>
</dbReference>
<evidence type="ECO:0000256" key="3">
    <source>
        <dbReference type="ARBA" id="ARBA00004868"/>
    </source>
</evidence>
<evidence type="ECO:0000256" key="1">
    <source>
        <dbReference type="ARBA" id="ARBA00001771"/>
    </source>
</evidence>
<dbReference type="Pfam" id="PF02110">
    <property type="entry name" value="HK"/>
    <property type="match status" value="1"/>
</dbReference>
<evidence type="ECO:0000256" key="2">
    <source>
        <dbReference type="ARBA" id="ARBA00001946"/>
    </source>
</evidence>
<dbReference type="AlphaFoldDB" id="A0A316UDX7"/>
<comment type="catalytic activity">
    <reaction evidence="1">
        <text>5-(2-hydroxyethyl)-4-methylthiazole + ATP = 4-methyl-5-(2-phosphooxyethyl)-thiazole + ADP + H(+)</text>
        <dbReference type="Rhea" id="RHEA:24212"/>
        <dbReference type="ChEBI" id="CHEBI:15378"/>
        <dbReference type="ChEBI" id="CHEBI:17957"/>
        <dbReference type="ChEBI" id="CHEBI:30616"/>
        <dbReference type="ChEBI" id="CHEBI:58296"/>
        <dbReference type="ChEBI" id="CHEBI:456216"/>
        <dbReference type="EC" id="2.7.1.50"/>
    </reaction>
</comment>
<keyword evidence="6" id="KW-0479">Metal-binding</keyword>
<keyword evidence="9" id="KW-0067">ATP-binding</keyword>
<dbReference type="STRING" id="1684307.A0A316UDX7"/>
<dbReference type="Gene3D" id="3.20.20.70">
    <property type="entry name" value="Aldolase class I"/>
    <property type="match status" value="1"/>
</dbReference>
<accession>A0A316UDX7</accession>
<dbReference type="InterPro" id="IPR034291">
    <property type="entry name" value="TMP_synthase"/>
</dbReference>
<comment type="pathway">
    <text evidence="3">Cofactor biosynthesis; thiamine diphosphate biosynthesis; 4-methyl-5-(2-phosphoethyl)-thiazole from 5-(2-hydroxyethyl)-4-methylthiazole: step 1/1.</text>
</comment>
<dbReference type="GO" id="GO:0005737">
    <property type="term" value="C:cytoplasm"/>
    <property type="evidence" value="ECO:0007669"/>
    <property type="project" value="TreeGrafter"/>
</dbReference>
<keyword evidence="5" id="KW-0808">Transferase</keyword>
<keyword evidence="8" id="KW-0418">Kinase</keyword>
<evidence type="ECO:0000256" key="7">
    <source>
        <dbReference type="ARBA" id="ARBA00022741"/>
    </source>
</evidence>
<dbReference type="GO" id="GO:0005524">
    <property type="term" value="F:ATP binding"/>
    <property type="evidence" value="ECO:0007669"/>
    <property type="project" value="UniProtKB-KW"/>
</dbReference>
<evidence type="ECO:0000259" key="15">
    <source>
        <dbReference type="Pfam" id="PF02581"/>
    </source>
</evidence>
<comment type="cofactor">
    <cofactor evidence="2">
        <name>Mg(2+)</name>
        <dbReference type="ChEBI" id="CHEBI:18420"/>
    </cofactor>
</comment>
<dbReference type="OrthoDB" id="4994at2759"/>
<evidence type="ECO:0000256" key="11">
    <source>
        <dbReference type="ARBA" id="ARBA00022977"/>
    </source>
</evidence>
<keyword evidence="17" id="KW-1185">Reference proteome</keyword>
<dbReference type="InterPro" id="IPR013785">
    <property type="entry name" value="Aldolase_TIM"/>
</dbReference>
<dbReference type="InterPro" id="IPR036206">
    <property type="entry name" value="ThiamineP_synth_sf"/>
</dbReference>
<dbReference type="GO" id="GO:0009229">
    <property type="term" value="P:thiamine diphosphate biosynthetic process"/>
    <property type="evidence" value="ECO:0007669"/>
    <property type="project" value="UniProtKB-UniPathway"/>
</dbReference>
<evidence type="ECO:0000256" key="10">
    <source>
        <dbReference type="ARBA" id="ARBA00022842"/>
    </source>
</evidence>
<dbReference type="GO" id="GO:0004417">
    <property type="term" value="F:hydroxyethylthiazole kinase activity"/>
    <property type="evidence" value="ECO:0007669"/>
    <property type="project" value="UniProtKB-EC"/>
</dbReference>
<keyword evidence="11" id="KW-0784">Thiamine biosynthesis</keyword>
<comment type="catalytic activity">
    <reaction evidence="13">
        <text>2-(2-carboxy-4-methylthiazol-5-yl)ethyl phosphate + 4-amino-2-methyl-5-(diphosphooxymethyl)pyrimidine + 2 H(+) = thiamine phosphate + CO2 + diphosphate</text>
        <dbReference type="Rhea" id="RHEA:47848"/>
        <dbReference type="ChEBI" id="CHEBI:15378"/>
        <dbReference type="ChEBI" id="CHEBI:16526"/>
        <dbReference type="ChEBI" id="CHEBI:33019"/>
        <dbReference type="ChEBI" id="CHEBI:37575"/>
        <dbReference type="ChEBI" id="CHEBI:57841"/>
        <dbReference type="ChEBI" id="CHEBI:62890"/>
        <dbReference type="EC" id="2.5.1.3"/>
    </reaction>
</comment>
<evidence type="ECO:0000256" key="4">
    <source>
        <dbReference type="ARBA" id="ARBA00005165"/>
    </source>
</evidence>
<dbReference type="GO" id="GO:0009228">
    <property type="term" value="P:thiamine biosynthetic process"/>
    <property type="evidence" value="ECO:0007669"/>
    <property type="project" value="UniProtKB-KW"/>
</dbReference>
<name>A0A316UDX7_9BASI</name>
<dbReference type="GeneID" id="37015896"/>
<keyword evidence="7" id="KW-0547">Nucleotide-binding</keyword>
<feature type="domain" description="Thiamine phosphate synthase/TenI" evidence="15">
    <location>
        <begin position="23"/>
        <end position="223"/>
    </location>
</feature>
<evidence type="ECO:0000256" key="8">
    <source>
        <dbReference type="ARBA" id="ARBA00022777"/>
    </source>
</evidence>
<keyword evidence="10" id="KW-0460">Magnesium</keyword>
<dbReference type="GO" id="GO:0000287">
    <property type="term" value="F:magnesium ion binding"/>
    <property type="evidence" value="ECO:0007669"/>
    <property type="project" value="InterPro"/>
</dbReference>
<evidence type="ECO:0000256" key="9">
    <source>
        <dbReference type="ARBA" id="ARBA00022840"/>
    </source>
</evidence>
<dbReference type="PRINTS" id="PR01099">
    <property type="entry name" value="HYETHTZKNASE"/>
</dbReference>
<comment type="catalytic activity">
    <reaction evidence="14">
        <text>2-[(2R,5Z)-2-carboxy-4-methylthiazol-5(2H)-ylidene]ethyl phosphate + 4-amino-2-methyl-5-(diphosphooxymethyl)pyrimidine + 2 H(+) = thiamine phosphate + CO2 + diphosphate</text>
        <dbReference type="Rhea" id="RHEA:47844"/>
        <dbReference type="ChEBI" id="CHEBI:15378"/>
        <dbReference type="ChEBI" id="CHEBI:16526"/>
        <dbReference type="ChEBI" id="CHEBI:33019"/>
        <dbReference type="ChEBI" id="CHEBI:37575"/>
        <dbReference type="ChEBI" id="CHEBI:57841"/>
        <dbReference type="ChEBI" id="CHEBI:62899"/>
        <dbReference type="EC" id="2.5.1.3"/>
    </reaction>
</comment>
<dbReference type="InterPro" id="IPR029056">
    <property type="entry name" value="Ribokinase-like"/>
</dbReference>
<dbReference type="PANTHER" id="PTHR20857:SF23">
    <property type="entry name" value="THIAMINE BIOSYNTHETIC BIFUNCTIONAL ENZYME"/>
    <property type="match status" value="1"/>
</dbReference>
<evidence type="ECO:0000256" key="5">
    <source>
        <dbReference type="ARBA" id="ARBA00022679"/>
    </source>
</evidence>
<dbReference type="SUPFAM" id="SSF51391">
    <property type="entry name" value="Thiamin phosphate synthase"/>
    <property type="match status" value="1"/>
</dbReference>
<dbReference type="Proteomes" id="UP000245942">
    <property type="component" value="Unassembled WGS sequence"/>
</dbReference>
<dbReference type="EMBL" id="KZ819323">
    <property type="protein sequence ID" value="PWN22551.1"/>
    <property type="molecule type" value="Genomic_DNA"/>
</dbReference>
<evidence type="ECO:0000313" key="16">
    <source>
        <dbReference type="EMBL" id="PWN22551.1"/>
    </source>
</evidence>
<organism evidence="16 17">
    <name type="scientific">Pseudomicrostroma glucosiphilum</name>
    <dbReference type="NCBI Taxonomy" id="1684307"/>
    <lineage>
        <taxon>Eukaryota</taxon>
        <taxon>Fungi</taxon>
        <taxon>Dikarya</taxon>
        <taxon>Basidiomycota</taxon>
        <taxon>Ustilaginomycotina</taxon>
        <taxon>Exobasidiomycetes</taxon>
        <taxon>Microstromatales</taxon>
        <taxon>Microstromatales incertae sedis</taxon>
        <taxon>Pseudomicrostroma</taxon>
    </lineage>
</organism>
<dbReference type="Pfam" id="PF02581">
    <property type="entry name" value="TMP-TENI"/>
    <property type="match status" value="1"/>
</dbReference>
<dbReference type="SUPFAM" id="SSF53613">
    <property type="entry name" value="Ribokinase-like"/>
    <property type="match status" value="1"/>
</dbReference>
<dbReference type="CDD" id="cd01170">
    <property type="entry name" value="THZ_kinase"/>
    <property type="match status" value="1"/>
</dbReference>
<dbReference type="RefSeq" id="XP_025349711.1">
    <property type="nucleotide sequence ID" value="XM_025494162.1"/>
</dbReference>
<dbReference type="HAMAP" id="MF_00097">
    <property type="entry name" value="TMP_synthase"/>
    <property type="match status" value="1"/>
</dbReference>
<dbReference type="CDD" id="cd00564">
    <property type="entry name" value="TMP_TenI"/>
    <property type="match status" value="1"/>
</dbReference>
<dbReference type="Gene3D" id="3.40.1190.20">
    <property type="match status" value="1"/>
</dbReference>
<reference evidence="16 17" key="1">
    <citation type="journal article" date="2018" name="Mol. Biol. Evol.">
        <title>Broad Genomic Sampling Reveals a Smut Pathogenic Ancestry of the Fungal Clade Ustilaginomycotina.</title>
        <authorList>
            <person name="Kijpornyongpan T."/>
            <person name="Mondo S.J."/>
            <person name="Barry K."/>
            <person name="Sandor L."/>
            <person name="Lee J."/>
            <person name="Lipzen A."/>
            <person name="Pangilinan J."/>
            <person name="LaButti K."/>
            <person name="Hainaut M."/>
            <person name="Henrissat B."/>
            <person name="Grigoriev I.V."/>
            <person name="Spatafora J.W."/>
            <person name="Aime M.C."/>
        </authorList>
    </citation>
    <scope>NUCLEOTIDE SEQUENCE [LARGE SCALE GENOMIC DNA]</scope>
    <source>
        <strain evidence="16 17">MCA 4718</strain>
    </source>
</reference>
<dbReference type="HAMAP" id="MF_00228">
    <property type="entry name" value="Thz_kinase"/>
    <property type="match status" value="1"/>
</dbReference>
<dbReference type="UniPathway" id="UPA00060">
    <property type="reaction ID" value="UER00139"/>
</dbReference>
<dbReference type="InterPro" id="IPR022998">
    <property type="entry name" value="ThiamineP_synth_TenI"/>
</dbReference>
<proteinExistence type="inferred from homology"/>
<dbReference type="PANTHER" id="PTHR20857">
    <property type="entry name" value="THIAMINE-PHOSPHATE PYROPHOSPHORYLASE"/>
    <property type="match status" value="1"/>
</dbReference>
<evidence type="ECO:0000256" key="13">
    <source>
        <dbReference type="ARBA" id="ARBA00047851"/>
    </source>
</evidence>
<protein>
    <submittedName>
        <fullName evidence="16">HK-domain-containing protein</fullName>
    </submittedName>
</protein>